<evidence type="ECO:0000256" key="1">
    <source>
        <dbReference type="PROSITE-ProRule" id="PRU00325"/>
    </source>
</evidence>
<gene>
    <name evidence="3" type="ORF">PoB_000304400</name>
</gene>
<evidence type="ECO:0000313" key="3">
    <source>
        <dbReference type="EMBL" id="GFN76538.1"/>
    </source>
</evidence>
<keyword evidence="1" id="KW-0863">Zinc-finger</keyword>
<feature type="domain" description="SWIM-type" evidence="2">
    <location>
        <begin position="119"/>
        <end position="155"/>
    </location>
</feature>
<name>A0AAV3Y386_9GAST</name>
<protein>
    <recommendedName>
        <fullName evidence="2">SWIM-type domain-containing protein</fullName>
    </recommendedName>
</protein>
<proteinExistence type="predicted"/>
<dbReference type="PROSITE" id="PS50966">
    <property type="entry name" value="ZF_SWIM"/>
    <property type="match status" value="1"/>
</dbReference>
<dbReference type="Proteomes" id="UP000735302">
    <property type="component" value="Unassembled WGS sequence"/>
</dbReference>
<comment type="caution">
    <text evidence="3">The sequence shown here is derived from an EMBL/GenBank/DDBJ whole genome shotgun (WGS) entry which is preliminary data.</text>
</comment>
<dbReference type="InterPro" id="IPR007527">
    <property type="entry name" value="Znf_SWIM"/>
</dbReference>
<dbReference type="PANTHER" id="PTHR47526:SF3">
    <property type="entry name" value="PHD-TYPE DOMAIN-CONTAINING PROTEIN"/>
    <property type="match status" value="1"/>
</dbReference>
<dbReference type="EMBL" id="BLXT01000403">
    <property type="protein sequence ID" value="GFN76538.1"/>
    <property type="molecule type" value="Genomic_DNA"/>
</dbReference>
<accession>A0AAV3Y386</accession>
<dbReference type="PANTHER" id="PTHR47526">
    <property type="entry name" value="ATP-DEPENDENT DNA HELICASE"/>
    <property type="match status" value="1"/>
</dbReference>
<dbReference type="GO" id="GO:0008270">
    <property type="term" value="F:zinc ion binding"/>
    <property type="evidence" value="ECO:0007669"/>
    <property type="project" value="UniProtKB-KW"/>
</dbReference>
<organism evidence="3 4">
    <name type="scientific">Plakobranchus ocellatus</name>
    <dbReference type="NCBI Taxonomy" id="259542"/>
    <lineage>
        <taxon>Eukaryota</taxon>
        <taxon>Metazoa</taxon>
        <taxon>Spiralia</taxon>
        <taxon>Lophotrochozoa</taxon>
        <taxon>Mollusca</taxon>
        <taxon>Gastropoda</taxon>
        <taxon>Heterobranchia</taxon>
        <taxon>Euthyneura</taxon>
        <taxon>Panpulmonata</taxon>
        <taxon>Sacoglossa</taxon>
        <taxon>Placobranchoidea</taxon>
        <taxon>Plakobranchidae</taxon>
        <taxon>Plakobranchus</taxon>
    </lineage>
</organism>
<reference evidence="3 4" key="1">
    <citation type="journal article" date="2021" name="Elife">
        <title>Chloroplast acquisition without the gene transfer in kleptoplastic sea slugs, Plakobranchus ocellatus.</title>
        <authorList>
            <person name="Maeda T."/>
            <person name="Takahashi S."/>
            <person name="Yoshida T."/>
            <person name="Shimamura S."/>
            <person name="Takaki Y."/>
            <person name="Nagai Y."/>
            <person name="Toyoda A."/>
            <person name="Suzuki Y."/>
            <person name="Arimoto A."/>
            <person name="Ishii H."/>
            <person name="Satoh N."/>
            <person name="Nishiyama T."/>
            <person name="Hasebe M."/>
            <person name="Maruyama T."/>
            <person name="Minagawa J."/>
            <person name="Obokata J."/>
            <person name="Shigenobu S."/>
        </authorList>
    </citation>
    <scope>NUCLEOTIDE SEQUENCE [LARGE SCALE GENOMIC DNA]</scope>
</reference>
<evidence type="ECO:0000313" key="4">
    <source>
        <dbReference type="Proteomes" id="UP000735302"/>
    </source>
</evidence>
<evidence type="ECO:0000259" key="2">
    <source>
        <dbReference type="PROSITE" id="PS50966"/>
    </source>
</evidence>
<keyword evidence="1" id="KW-0479">Metal-binding</keyword>
<keyword evidence="1" id="KW-0862">Zinc</keyword>
<dbReference type="AlphaFoldDB" id="A0AAV3Y386"/>
<sequence length="180" mass="20066">MATQAGVVIADPVVRKRYDDKIACIGVDPYKIKSEEWIKEVEEYPLMADGDIFNYLVLETSAHTQKSFKGLQESWGVQLSLQWLGVECWRLQTQATNAVVVVAGKVNHSQQLSNKALSPYIHVEMDGRVKSAHCDCMAGLDESCTHVASLLFYIEACHRLAERVTITGKPTDWAAQPSLQ</sequence>
<keyword evidence="4" id="KW-1185">Reference proteome</keyword>